<evidence type="ECO:0000256" key="3">
    <source>
        <dbReference type="ARBA" id="ARBA00023002"/>
    </source>
</evidence>
<dbReference type="SUPFAM" id="SSF53223">
    <property type="entry name" value="Aminoacid dehydrogenase-like, N-terminal domain"/>
    <property type="match status" value="1"/>
</dbReference>
<reference evidence="10" key="1">
    <citation type="submission" date="2017-11" db="EMBL/GenBank/DDBJ databases">
        <title>Complete Genome Sequence of Kyrpidia sp. Strain EA-1, a thermophilic, hydrogen-oxidizing Bacterium, isolated from the Azores.</title>
        <authorList>
            <person name="Reiner J.E."/>
            <person name="Lapp C.J."/>
            <person name="Bunk B."/>
            <person name="Gescher J."/>
        </authorList>
    </citation>
    <scope>NUCLEOTIDE SEQUENCE [LARGE SCALE GENOMIC DNA]</scope>
    <source>
        <strain evidence="10">EA-1</strain>
    </source>
</reference>
<dbReference type="Pfam" id="PF00208">
    <property type="entry name" value="ELFV_dehydrog"/>
    <property type="match status" value="1"/>
</dbReference>
<keyword evidence="3 4" id="KW-0560">Oxidoreductase</keyword>
<dbReference type="InterPro" id="IPR006095">
    <property type="entry name" value="Glu/Leu/Phe/Val/Trp_DH"/>
</dbReference>
<dbReference type="Proteomes" id="UP000231932">
    <property type="component" value="Chromosome"/>
</dbReference>
<dbReference type="InterPro" id="IPR006097">
    <property type="entry name" value="Glu/Leu/Phe/Val/Trp_DH_dimer"/>
</dbReference>
<dbReference type="KEGG" id="kyr:CVV65_07610"/>
<dbReference type="GO" id="GO:0006538">
    <property type="term" value="P:L-glutamate catabolic process"/>
    <property type="evidence" value="ECO:0007669"/>
    <property type="project" value="TreeGrafter"/>
</dbReference>
<evidence type="ECO:0000256" key="6">
    <source>
        <dbReference type="PIRSR" id="PIRSR000185-3"/>
    </source>
</evidence>
<proteinExistence type="inferred from homology"/>
<dbReference type="PANTHER" id="PTHR11606:SF13">
    <property type="entry name" value="GLUTAMATE DEHYDROGENASE 1, MITOCHONDRIAL"/>
    <property type="match status" value="1"/>
</dbReference>
<evidence type="ECO:0000256" key="2">
    <source>
        <dbReference type="ARBA" id="ARBA00012896"/>
    </source>
</evidence>
<evidence type="ECO:0000259" key="8">
    <source>
        <dbReference type="SMART" id="SM00839"/>
    </source>
</evidence>
<evidence type="ECO:0000256" key="4">
    <source>
        <dbReference type="PIRNR" id="PIRNR000185"/>
    </source>
</evidence>
<dbReference type="PIRSF" id="PIRSF000185">
    <property type="entry name" value="Glu_DH"/>
    <property type="match status" value="1"/>
</dbReference>
<dbReference type="PRINTS" id="PR00082">
    <property type="entry name" value="GLFDHDRGNASE"/>
</dbReference>
<dbReference type="SMART" id="SM00839">
    <property type="entry name" value="ELFV_dehydrog"/>
    <property type="match status" value="1"/>
</dbReference>
<dbReference type="EMBL" id="CP024955">
    <property type="protein sequence ID" value="ATY84801.1"/>
    <property type="molecule type" value="Genomic_DNA"/>
</dbReference>
<comment type="similarity">
    <text evidence="1 4 7">Belongs to the Glu/Leu/Phe/Val dehydrogenases family.</text>
</comment>
<dbReference type="Gene3D" id="1.10.8.1210">
    <property type="match status" value="1"/>
</dbReference>
<dbReference type="Gene3D" id="3.40.50.10860">
    <property type="entry name" value="Leucine Dehydrogenase, chain A, domain 1"/>
    <property type="match status" value="1"/>
</dbReference>
<dbReference type="PANTHER" id="PTHR11606">
    <property type="entry name" value="GLUTAMATE DEHYDROGENASE"/>
    <property type="match status" value="1"/>
</dbReference>
<dbReference type="PROSITE" id="PS00074">
    <property type="entry name" value="GLFV_DEHYDROGENASE"/>
    <property type="match status" value="1"/>
</dbReference>
<dbReference type="InterPro" id="IPR046346">
    <property type="entry name" value="Aminoacid_DH-like_N_sf"/>
</dbReference>
<dbReference type="InterPro" id="IPR036291">
    <property type="entry name" value="NAD(P)-bd_dom_sf"/>
</dbReference>
<dbReference type="GO" id="GO:0004352">
    <property type="term" value="F:glutamate dehydrogenase (NAD+) activity"/>
    <property type="evidence" value="ECO:0007669"/>
    <property type="project" value="TreeGrafter"/>
</dbReference>
<dbReference type="Pfam" id="PF02812">
    <property type="entry name" value="ELFV_dehydrog_N"/>
    <property type="match status" value="1"/>
</dbReference>
<evidence type="ECO:0000313" key="9">
    <source>
        <dbReference type="EMBL" id="ATY84801.1"/>
    </source>
</evidence>
<sequence length="409" mass="44780">MEIQQTQDWIRTALSRLGYGEAIVEQLIEPQLCLAVQIPVTMDSGAVRIFSAYRVQHHMAVGPTQGGVRLHPEIGLEDVKAEAAIMTVKCGLAAVPFGGAKGGIVCDPRELSFRELERLARGYVRAVSQTVGQAKDILSADGFTNSRVMAWMADEYSRLRESDARAVITGKPEVLGGISDREKLLYQSVMILIQEAVRDSGRSMSGLRVILRGFGELGAYLAGEIHRSGGVVVGLSDRYGALYQEEGLDVETLLDRRDSFGTVTRLFRTRMGHDEILNHPHDLFIGATVAPSLGEEGARALGGRLVFEAVPGAVDPGAYPILRQKGILTIPGVLSSLGPVILSYYEWVQNREGYRFAPDHLIMLLQERMIDSYHRLKESLPEASGDPRLATFMVGLKPTAEAIRIRGLL</sequence>
<organism evidence="9 10">
    <name type="scientific">Kyrpidia spormannii</name>
    <dbReference type="NCBI Taxonomy" id="2055160"/>
    <lineage>
        <taxon>Bacteria</taxon>
        <taxon>Bacillati</taxon>
        <taxon>Bacillota</taxon>
        <taxon>Bacilli</taxon>
        <taxon>Bacillales</taxon>
        <taxon>Alicyclobacillaceae</taxon>
        <taxon>Kyrpidia</taxon>
    </lineage>
</organism>
<dbReference type="InterPro" id="IPR014362">
    <property type="entry name" value="Glu_DH"/>
</dbReference>
<accession>A0A2K8N613</accession>
<dbReference type="SUPFAM" id="SSF51735">
    <property type="entry name" value="NAD(P)-binding Rossmann-fold domains"/>
    <property type="match status" value="1"/>
</dbReference>
<dbReference type="Gene3D" id="3.40.50.720">
    <property type="entry name" value="NAD(P)-binding Rossmann-like Domain"/>
    <property type="match status" value="1"/>
</dbReference>
<dbReference type="InterPro" id="IPR006096">
    <property type="entry name" value="Glu/Leu/Phe/Val/Trp_DH_C"/>
</dbReference>
<keyword evidence="10" id="KW-1185">Reference proteome</keyword>
<evidence type="ECO:0000256" key="1">
    <source>
        <dbReference type="ARBA" id="ARBA00006382"/>
    </source>
</evidence>
<evidence type="ECO:0000256" key="7">
    <source>
        <dbReference type="RuleBase" id="RU004417"/>
    </source>
</evidence>
<name>A0A2K8N613_9BACL</name>
<evidence type="ECO:0000313" key="10">
    <source>
        <dbReference type="Proteomes" id="UP000231932"/>
    </source>
</evidence>
<evidence type="ECO:0000256" key="5">
    <source>
        <dbReference type="PIRSR" id="PIRSR000185-1"/>
    </source>
</evidence>
<protein>
    <recommendedName>
        <fullName evidence="2 4">Glutamate dehydrogenase</fullName>
    </recommendedName>
</protein>
<dbReference type="RefSeq" id="WP_100667609.1">
    <property type="nucleotide sequence ID" value="NZ_CP024955.1"/>
</dbReference>
<gene>
    <name evidence="9" type="ORF">CVV65_07610</name>
</gene>
<feature type="active site" description="Proton donor" evidence="5">
    <location>
        <position position="101"/>
    </location>
</feature>
<dbReference type="InterPro" id="IPR033524">
    <property type="entry name" value="Glu/Leu/Phe/Val_DH_AS"/>
</dbReference>
<dbReference type="OrthoDB" id="9803297at2"/>
<feature type="site" description="Important for catalysis" evidence="6">
    <location>
        <position position="141"/>
    </location>
</feature>
<dbReference type="AlphaFoldDB" id="A0A2K8N613"/>
<feature type="domain" description="Glutamate/phenylalanine/leucine/valine/L-tryptophan dehydrogenase C-terminal" evidence="8">
    <location>
        <begin position="188"/>
        <end position="407"/>
    </location>
</feature>